<organism evidence="1 2">
    <name type="scientific">Daphnia pulex</name>
    <name type="common">Water flea</name>
    <dbReference type="NCBI Taxonomy" id="6669"/>
    <lineage>
        <taxon>Eukaryota</taxon>
        <taxon>Metazoa</taxon>
        <taxon>Ecdysozoa</taxon>
        <taxon>Arthropoda</taxon>
        <taxon>Crustacea</taxon>
        <taxon>Branchiopoda</taxon>
        <taxon>Diplostraca</taxon>
        <taxon>Cladocera</taxon>
        <taxon>Anomopoda</taxon>
        <taxon>Daphniidae</taxon>
        <taxon>Daphnia</taxon>
    </lineage>
</organism>
<name>E9GV05_DAPPU</name>
<dbReference type="eggNOG" id="KOG0363">
    <property type="taxonomic scope" value="Eukaryota"/>
</dbReference>
<dbReference type="Proteomes" id="UP000000305">
    <property type="component" value="Unassembled WGS sequence"/>
</dbReference>
<evidence type="ECO:0000313" key="2">
    <source>
        <dbReference type="Proteomes" id="UP000000305"/>
    </source>
</evidence>
<dbReference type="KEGG" id="dpx:DAPPUDRAFT_322181"/>
<dbReference type="SUPFAM" id="SSF52029">
    <property type="entry name" value="GroEL apical domain-like"/>
    <property type="match status" value="1"/>
</dbReference>
<reference evidence="1 2" key="1">
    <citation type="journal article" date="2011" name="Science">
        <title>The ecoresponsive genome of Daphnia pulex.</title>
        <authorList>
            <person name="Colbourne J.K."/>
            <person name="Pfrender M.E."/>
            <person name="Gilbert D."/>
            <person name="Thomas W.K."/>
            <person name="Tucker A."/>
            <person name="Oakley T.H."/>
            <person name="Tokishita S."/>
            <person name="Aerts A."/>
            <person name="Arnold G.J."/>
            <person name="Basu M.K."/>
            <person name="Bauer D.J."/>
            <person name="Caceres C.E."/>
            <person name="Carmel L."/>
            <person name="Casola C."/>
            <person name="Choi J.H."/>
            <person name="Detter J.C."/>
            <person name="Dong Q."/>
            <person name="Dusheyko S."/>
            <person name="Eads B.D."/>
            <person name="Frohlich T."/>
            <person name="Geiler-Samerotte K.A."/>
            <person name="Gerlach D."/>
            <person name="Hatcher P."/>
            <person name="Jogdeo S."/>
            <person name="Krijgsveld J."/>
            <person name="Kriventseva E.V."/>
            <person name="Kultz D."/>
            <person name="Laforsch C."/>
            <person name="Lindquist E."/>
            <person name="Lopez J."/>
            <person name="Manak J.R."/>
            <person name="Muller J."/>
            <person name="Pangilinan J."/>
            <person name="Patwardhan R.P."/>
            <person name="Pitluck S."/>
            <person name="Pritham E.J."/>
            <person name="Rechtsteiner A."/>
            <person name="Rho M."/>
            <person name="Rogozin I.B."/>
            <person name="Sakarya O."/>
            <person name="Salamov A."/>
            <person name="Schaack S."/>
            <person name="Shapiro H."/>
            <person name="Shiga Y."/>
            <person name="Skalitzky C."/>
            <person name="Smith Z."/>
            <person name="Souvorov A."/>
            <person name="Sung W."/>
            <person name="Tang Z."/>
            <person name="Tsuchiya D."/>
            <person name="Tu H."/>
            <person name="Vos H."/>
            <person name="Wang M."/>
            <person name="Wolf Y.I."/>
            <person name="Yamagata H."/>
            <person name="Yamada T."/>
            <person name="Ye Y."/>
            <person name="Shaw J.R."/>
            <person name="Andrews J."/>
            <person name="Crease T.J."/>
            <person name="Tang H."/>
            <person name="Lucas S.M."/>
            <person name="Robertson H.M."/>
            <person name="Bork P."/>
            <person name="Koonin E.V."/>
            <person name="Zdobnov E.M."/>
            <person name="Grigoriev I.V."/>
            <person name="Lynch M."/>
            <person name="Boore J.L."/>
        </authorList>
    </citation>
    <scope>NUCLEOTIDE SEQUENCE [LARGE SCALE GENOMIC DNA]</scope>
</reference>
<protein>
    <submittedName>
        <fullName evidence="1">Uncharacterized protein</fullName>
    </submittedName>
</protein>
<sequence>MKDRQLIFNYPEKLFTNANVMAVKNADFSDIELLALVIRGEIVSTFSHPELLKLERHVIGDETDDKLLQYSGIPLGVACTLVCVSTFKKIRNVFGEVYTLTAKTPNKESMAIENFTARTILQLASQLLVMIAINEGYDSGIQPNLCQQTELRVKH</sequence>
<dbReference type="PhylomeDB" id="E9GV05"/>
<proteinExistence type="predicted"/>
<dbReference type="STRING" id="6669.E9GV05"/>
<keyword evidence="2" id="KW-1185">Reference proteome</keyword>
<accession>E9GV05</accession>
<dbReference type="InParanoid" id="E9GV05"/>
<dbReference type="InterPro" id="IPR027409">
    <property type="entry name" value="GroEL-like_apical_dom_sf"/>
</dbReference>
<dbReference type="AlphaFoldDB" id="E9GV05"/>
<dbReference type="Gene3D" id="3.50.7.10">
    <property type="entry name" value="GroEL"/>
    <property type="match status" value="1"/>
</dbReference>
<evidence type="ECO:0000313" key="1">
    <source>
        <dbReference type="EMBL" id="EFX76699.1"/>
    </source>
</evidence>
<dbReference type="OrthoDB" id="10248520at2759"/>
<gene>
    <name evidence="1" type="ORF">DAPPUDRAFT_322181</name>
</gene>
<dbReference type="EMBL" id="GL732567">
    <property type="protein sequence ID" value="EFX76699.1"/>
    <property type="molecule type" value="Genomic_DNA"/>
</dbReference>
<dbReference type="HOGENOM" id="CLU_1697321_0_0_1"/>